<dbReference type="InterPro" id="IPR036388">
    <property type="entry name" value="WH-like_DNA-bd_sf"/>
</dbReference>
<feature type="domain" description="RNA polymerase sigma factor 70 region 4 type 2" evidence="8">
    <location>
        <begin position="129"/>
        <end position="176"/>
    </location>
</feature>
<proteinExistence type="inferred from homology"/>
<dbReference type="InterPro" id="IPR007627">
    <property type="entry name" value="RNA_pol_sigma70_r2"/>
</dbReference>
<evidence type="ECO:0000313" key="10">
    <source>
        <dbReference type="Proteomes" id="UP000034883"/>
    </source>
</evidence>
<organism evidence="9 10">
    <name type="scientific">Sandaracinus amylolyticus</name>
    <dbReference type="NCBI Taxonomy" id="927083"/>
    <lineage>
        <taxon>Bacteria</taxon>
        <taxon>Pseudomonadati</taxon>
        <taxon>Myxococcota</taxon>
        <taxon>Polyangia</taxon>
        <taxon>Polyangiales</taxon>
        <taxon>Sandaracinaceae</taxon>
        <taxon>Sandaracinus</taxon>
    </lineage>
</organism>
<dbReference type="PANTHER" id="PTHR43133">
    <property type="entry name" value="RNA POLYMERASE ECF-TYPE SIGMA FACTO"/>
    <property type="match status" value="1"/>
</dbReference>
<keyword evidence="10" id="KW-1185">Reference proteome</keyword>
<evidence type="ECO:0000256" key="4">
    <source>
        <dbReference type="ARBA" id="ARBA00023125"/>
    </source>
</evidence>
<keyword evidence="3" id="KW-0731">Sigma factor</keyword>
<protein>
    <submittedName>
        <fullName evidence="9">RNA polymerase sigma factor RpoE</fullName>
    </submittedName>
</protein>
<evidence type="ECO:0000256" key="5">
    <source>
        <dbReference type="ARBA" id="ARBA00023163"/>
    </source>
</evidence>
<dbReference type="InterPro" id="IPR039425">
    <property type="entry name" value="RNA_pol_sigma-70-like"/>
</dbReference>
<dbReference type="STRING" id="927083.DB32_007302"/>
<dbReference type="GO" id="GO:0006352">
    <property type="term" value="P:DNA-templated transcription initiation"/>
    <property type="evidence" value="ECO:0007669"/>
    <property type="project" value="InterPro"/>
</dbReference>
<dbReference type="SUPFAM" id="SSF88659">
    <property type="entry name" value="Sigma3 and sigma4 domains of RNA polymerase sigma factors"/>
    <property type="match status" value="1"/>
</dbReference>
<dbReference type="InterPro" id="IPR014284">
    <property type="entry name" value="RNA_pol_sigma-70_dom"/>
</dbReference>
<keyword evidence="4" id="KW-0238">DNA-binding</keyword>
<dbReference type="InterPro" id="IPR013249">
    <property type="entry name" value="RNA_pol_sigma70_r4_t2"/>
</dbReference>
<accession>A0A0F6YM09</accession>
<evidence type="ECO:0000256" key="3">
    <source>
        <dbReference type="ARBA" id="ARBA00023082"/>
    </source>
</evidence>
<dbReference type="Gene3D" id="1.10.10.10">
    <property type="entry name" value="Winged helix-like DNA-binding domain superfamily/Winged helix DNA-binding domain"/>
    <property type="match status" value="1"/>
</dbReference>
<evidence type="ECO:0000313" key="9">
    <source>
        <dbReference type="EMBL" id="AKF10153.1"/>
    </source>
</evidence>
<name>A0A0F6YM09_9BACT</name>
<dbReference type="SUPFAM" id="SSF88946">
    <property type="entry name" value="Sigma2 domain of RNA polymerase sigma factors"/>
    <property type="match status" value="1"/>
</dbReference>
<gene>
    <name evidence="9" type="ORF">DB32_007302</name>
</gene>
<reference evidence="9 10" key="1">
    <citation type="submission" date="2015-03" db="EMBL/GenBank/DDBJ databases">
        <title>Genome assembly of Sandaracinus amylolyticus DSM 53668.</title>
        <authorList>
            <person name="Sharma G."/>
            <person name="Subramanian S."/>
        </authorList>
    </citation>
    <scope>NUCLEOTIDE SEQUENCE [LARGE SCALE GENOMIC DNA]</scope>
    <source>
        <strain evidence="9 10">DSM 53668</strain>
    </source>
</reference>
<dbReference type="EMBL" id="CP011125">
    <property type="protein sequence ID" value="AKF10153.1"/>
    <property type="molecule type" value="Genomic_DNA"/>
</dbReference>
<dbReference type="NCBIfam" id="TIGR02937">
    <property type="entry name" value="sigma70-ECF"/>
    <property type="match status" value="1"/>
</dbReference>
<evidence type="ECO:0000259" key="7">
    <source>
        <dbReference type="Pfam" id="PF04542"/>
    </source>
</evidence>
<dbReference type="InterPro" id="IPR013324">
    <property type="entry name" value="RNA_pol_sigma_r3/r4-like"/>
</dbReference>
<dbReference type="PANTHER" id="PTHR43133:SF8">
    <property type="entry name" value="RNA POLYMERASE SIGMA FACTOR HI_1459-RELATED"/>
    <property type="match status" value="1"/>
</dbReference>
<dbReference type="KEGG" id="samy:DB32_007302"/>
<dbReference type="AlphaFoldDB" id="A0A0F6YM09"/>
<comment type="similarity">
    <text evidence="1">Belongs to the sigma-70 factor family. ECF subfamily.</text>
</comment>
<dbReference type="GO" id="GO:0003677">
    <property type="term" value="F:DNA binding"/>
    <property type="evidence" value="ECO:0007669"/>
    <property type="project" value="UniProtKB-KW"/>
</dbReference>
<evidence type="ECO:0000256" key="1">
    <source>
        <dbReference type="ARBA" id="ARBA00010641"/>
    </source>
</evidence>
<feature type="domain" description="RNA polymerase sigma-70 region 2" evidence="7">
    <location>
        <begin position="33"/>
        <end position="97"/>
    </location>
</feature>
<dbReference type="Pfam" id="PF04542">
    <property type="entry name" value="Sigma70_r2"/>
    <property type="match status" value="1"/>
</dbReference>
<keyword evidence="2" id="KW-0805">Transcription regulation</keyword>
<dbReference type="Proteomes" id="UP000034883">
    <property type="component" value="Chromosome"/>
</dbReference>
<evidence type="ECO:0000256" key="6">
    <source>
        <dbReference type="SAM" id="MobiDB-lite"/>
    </source>
</evidence>
<keyword evidence="5" id="KW-0804">Transcription</keyword>
<dbReference type="Gene3D" id="1.10.1740.10">
    <property type="match status" value="1"/>
</dbReference>
<dbReference type="Pfam" id="PF08281">
    <property type="entry name" value="Sigma70_r4_2"/>
    <property type="match status" value="1"/>
</dbReference>
<feature type="compositionally biased region" description="Acidic residues" evidence="6">
    <location>
        <begin position="1"/>
        <end position="11"/>
    </location>
</feature>
<dbReference type="InterPro" id="IPR013325">
    <property type="entry name" value="RNA_pol_sigma_r2"/>
</dbReference>
<sequence length="187" mass="20787">MIGSPPDDEGDEPHGDDADPSQLRAPIDLDSAFRLHGGYVLRVAMRILGRSSELDDIVQDVFLDAVRGIDRLRDPDAARAWLATLTVRKARLVLRKRYALTIFGLNEELDQAALADERASPEQRTRIADLYRVLGSLPTEERLAWTLRHLEGEPLERVALACECSLATVKRRIAAAHAVLEAELADE</sequence>
<evidence type="ECO:0000259" key="8">
    <source>
        <dbReference type="Pfam" id="PF08281"/>
    </source>
</evidence>
<dbReference type="GO" id="GO:0016987">
    <property type="term" value="F:sigma factor activity"/>
    <property type="evidence" value="ECO:0007669"/>
    <property type="project" value="UniProtKB-KW"/>
</dbReference>
<evidence type="ECO:0000256" key="2">
    <source>
        <dbReference type="ARBA" id="ARBA00023015"/>
    </source>
</evidence>
<feature type="region of interest" description="Disordered" evidence="6">
    <location>
        <begin position="1"/>
        <end position="23"/>
    </location>
</feature>